<protein>
    <submittedName>
        <fullName evidence="2">DUF2325 domain-containing protein</fullName>
    </submittedName>
</protein>
<gene>
    <name evidence="2" type="ORF">P6P90_15240</name>
</gene>
<dbReference type="Pfam" id="PF10087">
    <property type="entry name" value="DUF2325"/>
    <property type="match status" value="1"/>
</dbReference>
<comment type="similarity">
    <text evidence="1">Belongs to the UPF0751 family.</text>
</comment>
<evidence type="ECO:0000256" key="1">
    <source>
        <dbReference type="ARBA" id="ARBA00007189"/>
    </source>
</evidence>
<dbReference type="Proteomes" id="UP001218246">
    <property type="component" value="Unassembled WGS sequence"/>
</dbReference>
<accession>A0ABT6H8I6</accession>
<comment type="caution">
    <text evidence="2">The sequence shown here is derived from an EMBL/GenBank/DDBJ whole genome shotgun (WGS) entry which is preliminary data.</text>
</comment>
<evidence type="ECO:0000313" key="2">
    <source>
        <dbReference type="EMBL" id="MDG5755272.1"/>
    </source>
</evidence>
<name>A0ABT6H8I6_9BACI</name>
<reference evidence="2 3" key="1">
    <citation type="submission" date="2023-04" db="EMBL/GenBank/DDBJ databases">
        <title>Ectobacillus antri isolated from activated sludge.</title>
        <authorList>
            <person name="Yan P."/>
            <person name="Liu X."/>
        </authorList>
    </citation>
    <scope>NUCLEOTIDE SEQUENCE [LARGE SCALE GENOMIC DNA]</scope>
    <source>
        <strain evidence="2 3">C18H</strain>
    </source>
</reference>
<keyword evidence="3" id="KW-1185">Reference proteome</keyword>
<dbReference type="RefSeq" id="WP_278018573.1">
    <property type="nucleotide sequence ID" value="NZ_JARRRY010000021.1"/>
</dbReference>
<evidence type="ECO:0000313" key="3">
    <source>
        <dbReference type="Proteomes" id="UP001218246"/>
    </source>
</evidence>
<proteinExistence type="inferred from homology"/>
<organism evidence="2 3">
    <name type="scientific">Ectobacillus antri</name>
    <dbReference type="NCBI Taxonomy" id="2486280"/>
    <lineage>
        <taxon>Bacteria</taxon>
        <taxon>Bacillati</taxon>
        <taxon>Bacillota</taxon>
        <taxon>Bacilli</taxon>
        <taxon>Bacillales</taxon>
        <taxon>Bacillaceae</taxon>
        <taxon>Ectobacillus</taxon>
    </lineage>
</organism>
<dbReference type="EMBL" id="JARULN010000023">
    <property type="protein sequence ID" value="MDG5755272.1"/>
    <property type="molecule type" value="Genomic_DNA"/>
</dbReference>
<dbReference type="InterPro" id="IPR016772">
    <property type="entry name" value="UCP020408"/>
</dbReference>
<sequence>MKKIAIIGGDNQKGYEKRLKTTYEVKCHDGRMKRTGVKTYFTNLLKDVECVIIILTAVSHGTMYAVKEVAHELGVKVIYQRSKGVSSIVRAIHAEVVFS</sequence>